<proteinExistence type="predicted"/>
<evidence type="ECO:0000256" key="1">
    <source>
        <dbReference type="SAM" id="MobiDB-lite"/>
    </source>
</evidence>
<keyword evidence="3" id="KW-1185">Reference proteome</keyword>
<organism evidence="2 3">
    <name type="scientific">Caenorhabditis auriculariae</name>
    <dbReference type="NCBI Taxonomy" id="2777116"/>
    <lineage>
        <taxon>Eukaryota</taxon>
        <taxon>Metazoa</taxon>
        <taxon>Ecdysozoa</taxon>
        <taxon>Nematoda</taxon>
        <taxon>Chromadorea</taxon>
        <taxon>Rhabditida</taxon>
        <taxon>Rhabditina</taxon>
        <taxon>Rhabditomorpha</taxon>
        <taxon>Rhabditoidea</taxon>
        <taxon>Rhabditidae</taxon>
        <taxon>Peloderinae</taxon>
        <taxon>Caenorhabditis</taxon>
    </lineage>
</organism>
<dbReference type="EMBL" id="CAJGYM010000001">
    <property type="protein sequence ID" value="CAD6184942.1"/>
    <property type="molecule type" value="Genomic_DNA"/>
</dbReference>
<evidence type="ECO:0000313" key="3">
    <source>
        <dbReference type="Proteomes" id="UP000835052"/>
    </source>
</evidence>
<feature type="region of interest" description="Disordered" evidence="1">
    <location>
        <begin position="39"/>
        <end position="95"/>
    </location>
</feature>
<gene>
    <name evidence="2" type="ORF">CAUJ_LOCUS861</name>
</gene>
<evidence type="ECO:0000313" key="2">
    <source>
        <dbReference type="EMBL" id="CAD6184942.1"/>
    </source>
</evidence>
<reference evidence="2" key="1">
    <citation type="submission" date="2020-10" db="EMBL/GenBank/DDBJ databases">
        <authorList>
            <person name="Kikuchi T."/>
        </authorList>
    </citation>
    <scope>NUCLEOTIDE SEQUENCE</scope>
    <source>
        <strain evidence="2">NKZ352</strain>
    </source>
</reference>
<accession>A0A8S1GQ75</accession>
<sequence>MAIPQESEHCVFANEELREAYESTRTAVSIDSIHSAIERSLAPPKMGRKNRSKRRGFTRSSVTESESEPLSVESTGSLSSQKHQSRIPVLSSRSRVSASASSVTGSLASSVMETASVKASRIPRPIVMFLNRTPEATTLSATEETTTSHDLAKYSDHTYKDVVASLPYVALETLVSPSHNQESRAKITATMDNVNVTFDVNLAFNGAPLHIEGVVVQ</sequence>
<name>A0A8S1GQ75_9PELO</name>
<protein>
    <submittedName>
        <fullName evidence="2">Uncharacterized protein</fullName>
    </submittedName>
</protein>
<feature type="compositionally biased region" description="Polar residues" evidence="1">
    <location>
        <begin position="72"/>
        <end position="82"/>
    </location>
</feature>
<feature type="compositionally biased region" description="Basic residues" evidence="1">
    <location>
        <begin position="46"/>
        <end position="57"/>
    </location>
</feature>
<dbReference type="Proteomes" id="UP000835052">
    <property type="component" value="Unassembled WGS sequence"/>
</dbReference>
<dbReference type="AlphaFoldDB" id="A0A8S1GQ75"/>
<comment type="caution">
    <text evidence="2">The sequence shown here is derived from an EMBL/GenBank/DDBJ whole genome shotgun (WGS) entry which is preliminary data.</text>
</comment>